<proteinExistence type="predicted"/>
<feature type="signal peptide" evidence="1">
    <location>
        <begin position="1"/>
        <end position="19"/>
    </location>
</feature>
<organism evidence="2 3">
    <name type="scientific">Oceaniferula marina</name>
    <dbReference type="NCBI Taxonomy" id="2748318"/>
    <lineage>
        <taxon>Bacteria</taxon>
        <taxon>Pseudomonadati</taxon>
        <taxon>Verrucomicrobiota</taxon>
        <taxon>Verrucomicrobiia</taxon>
        <taxon>Verrucomicrobiales</taxon>
        <taxon>Verrucomicrobiaceae</taxon>
        <taxon>Oceaniferula</taxon>
    </lineage>
</organism>
<accession>A0A851GKG0</accession>
<dbReference type="Proteomes" id="UP000557872">
    <property type="component" value="Unassembled WGS sequence"/>
</dbReference>
<dbReference type="EMBL" id="JACBAZ010000002">
    <property type="protein sequence ID" value="NWK55210.1"/>
    <property type="molecule type" value="Genomic_DNA"/>
</dbReference>
<keyword evidence="3" id="KW-1185">Reference proteome</keyword>
<evidence type="ECO:0000256" key="1">
    <source>
        <dbReference type="SAM" id="SignalP"/>
    </source>
</evidence>
<feature type="chain" id="PRO_5032759737" evidence="1">
    <location>
        <begin position="20"/>
        <end position="175"/>
    </location>
</feature>
<name>A0A851GKG0_9BACT</name>
<reference evidence="2 3" key="1">
    <citation type="submission" date="2020-07" db="EMBL/GenBank/DDBJ databases">
        <title>Roseicoccus Jingziensis gen. nov., sp. nov., isolated from coastal seawater.</title>
        <authorList>
            <person name="Feng X."/>
        </authorList>
    </citation>
    <scope>NUCLEOTIDE SEQUENCE [LARGE SCALE GENOMIC DNA]</scope>
    <source>
        <strain evidence="2 3">N1E253</strain>
    </source>
</reference>
<keyword evidence="1" id="KW-0732">Signal</keyword>
<sequence length="175" mass="19689">MKTLPIHLLAIFCSLNLLANAEMSDSNPGKLTEKDTWLKLSVVSQNAGHKIHMLGVDNGDDEQPDAFVQEIREIDSLLDDLVAKGVLKKQTFKLKPLLDLEESLFMAVGGFIDKASKTYGYYVVREMMDVGARQRLKEFDDEAPITLNMRMPEPLLKELEALLLKKRATPQKSSK</sequence>
<comment type="caution">
    <text evidence="2">The sequence shown here is derived from an EMBL/GenBank/DDBJ whole genome shotgun (WGS) entry which is preliminary data.</text>
</comment>
<gene>
    <name evidence="2" type="ORF">HW115_06285</name>
</gene>
<dbReference type="RefSeq" id="WP_178931741.1">
    <property type="nucleotide sequence ID" value="NZ_JACBAZ010000002.1"/>
</dbReference>
<dbReference type="AlphaFoldDB" id="A0A851GKG0"/>
<protein>
    <submittedName>
        <fullName evidence="2">Uncharacterized protein</fullName>
    </submittedName>
</protein>
<evidence type="ECO:0000313" key="3">
    <source>
        <dbReference type="Proteomes" id="UP000557872"/>
    </source>
</evidence>
<evidence type="ECO:0000313" key="2">
    <source>
        <dbReference type="EMBL" id="NWK55210.1"/>
    </source>
</evidence>